<dbReference type="InterPro" id="IPR037293">
    <property type="entry name" value="Gal_Oxidase_central_sf"/>
</dbReference>
<dbReference type="Gene3D" id="2.60.120.200">
    <property type="match status" value="1"/>
</dbReference>
<evidence type="ECO:0000256" key="8">
    <source>
        <dbReference type="ARBA" id="ARBA00034022"/>
    </source>
</evidence>
<keyword evidence="2" id="KW-0808">Transferase</keyword>
<dbReference type="CDD" id="cd02851">
    <property type="entry name" value="E_set_GO_C"/>
    <property type="match status" value="1"/>
</dbReference>
<sequence length="968" mass="108044">MAVLVKALLLLPLLFIAVSTKRSFKDLKEPLGGGSETNGGRVEVNVGYRDKDDDGTENINFGVGNEDNSDSDSDAKKHKHKKGDNPFSWIFRRNPEKGDYDSETDGSGNEGKEPGFPFEEPKNEESGEAEKADFETDYLGLWKIDSENAGVSAMQLQLMPNNKAIWFDSTALGDSAIQLNPPGTCPVNFEKNYPDCFAHGIEYDVESGIIRTLKMKSDPWCSSGGLTATGDLINTGGFNKGIRGVRVISPCENCEWKENPTALSADRWYASQQILDDGTIAVVGGRRAYNYEIVPPDSLKFPIQQFGLRFLQETTDEVENNLYPFVYLTPDGNLFIFANNRAILVEPKTGKTIREFPNLPGGSRNYPASGMSALLPIKLSPENTDPIEAEVIVCGGNQPEAFKEVDGKPMEEKNFLPALQDCARISITKEDAEWEKEDMPTPRIMGDMLHLPTGDLLILNGAQKGTSGWWNADEPNLTPVLYSPNKKNGERFKELKPTQIPRMYHSTAAVLPDGKVLVAGSNENDKYNFAARFPTELRVEKFAPPYLDPALDKHRPEILEDTSDKKLTYGEKFKVSFKLDNAPELGVSDIKLTMLAPPFTTHGYSQNQRMLVLGVTEVTDQLVTAVAPPSGKIAPPGYYIVYVVHRGVPSRGMISQTQNKSMFHFPSLKEEEKRTVNLVEMARLRALLIALFITTTVQSYDDKFSNSMYFNWGAQRSSFLGNGDELQLALDKTGGSGVQSKNAFLFGSIEMLIKLVPGNSAGTVAAYYLSSTGPKHDEIDFEFLGNSSGQPYTIHTNVYTQGVGNKEQQFQLWFDPTAGFHNYTIHWNPTEVVWYIDGLPLRVFRNYQCQGIGYPNQQGMMVYSSLWNADNWATRGGLVKIDWNSAPFIARCRNFRARACKWNGPVSITQCASPTPANWWTSPSYSQLSYGKQGQLKWIRDTHMIYDYCKDTKRFHGQMPAECFLPQY</sequence>
<dbReference type="InterPro" id="IPR016455">
    <property type="entry name" value="XTH"/>
</dbReference>
<dbReference type="InterPro" id="IPR013320">
    <property type="entry name" value="ConA-like_dom_sf"/>
</dbReference>
<dbReference type="SUPFAM" id="SSF49899">
    <property type="entry name" value="Concanavalin A-like lectins/glucanases"/>
    <property type="match status" value="1"/>
</dbReference>
<dbReference type="InterPro" id="IPR010713">
    <property type="entry name" value="XET_C"/>
</dbReference>
<feature type="domain" description="GH16" evidence="11">
    <location>
        <begin position="690"/>
        <end position="892"/>
    </location>
</feature>
<keyword evidence="5" id="KW-1015">Disulfide bond</keyword>
<evidence type="ECO:0000256" key="4">
    <source>
        <dbReference type="ARBA" id="ARBA00022801"/>
    </source>
</evidence>
<dbReference type="GO" id="GO:0010411">
    <property type="term" value="P:xyloglucan metabolic process"/>
    <property type="evidence" value="ECO:0007669"/>
    <property type="project" value="InterPro"/>
</dbReference>
<evidence type="ECO:0000256" key="5">
    <source>
        <dbReference type="ARBA" id="ARBA00023157"/>
    </source>
</evidence>
<feature type="region of interest" description="Disordered" evidence="9">
    <location>
        <begin position="27"/>
        <end position="132"/>
    </location>
</feature>
<evidence type="ECO:0000256" key="9">
    <source>
        <dbReference type="SAM" id="MobiDB-lite"/>
    </source>
</evidence>
<dbReference type="PROSITE" id="PS51762">
    <property type="entry name" value="GH16_2"/>
    <property type="match status" value="1"/>
</dbReference>
<dbReference type="PROSITE" id="PS01034">
    <property type="entry name" value="GH16_1"/>
    <property type="match status" value="1"/>
</dbReference>
<dbReference type="InterPro" id="IPR000757">
    <property type="entry name" value="Beta-glucanase-like"/>
</dbReference>
<dbReference type="EMBL" id="JAVXUO010002624">
    <property type="protein sequence ID" value="KAK2970955.1"/>
    <property type="molecule type" value="Genomic_DNA"/>
</dbReference>
<comment type="catalytic activity">
    <reaction evidence="8">
        <text>breaks a beta-(1-&gt;4) bond in the backbone of a xyloglucan and transfers the xyloglucanyl segment on to O-4 of the non-reducing terminal glucose residue of an acceptor, which can be a xyloglucan or an oligosaccharide of xyloglucan.</text>
        <dbReference type="EC" id="2.4.1.207"/>
    </reaction>
</comment>
<dbReference type="Pfam" id="PF00722">
    <property type="entry name" value="Glyco_hydro_16"/>
    <property type="match status" value="1"/>
</dbReference>
<dbReference type="EC" id="2.4.1.207" evidence="1"/>
<dbReference type="Gene3D" id="2.130.10.80">
    <property type="entry name" value="Galactose oxidase/kelch, beta-propeller"/>
    <property type="match status" value="1"/>
</dbReference>
<dbReference type="InterPro" id="IPR008263">
    <property type="entry name" value="GH16_AS"/>
</dbReference>
<dbReference type="InterPro" id="IPR013783">
    <property type="entry name" value="Ig-like_fold"/>
</dbReference>
<dbReference type="InterPro" id="IPR011043">
    <property type="entry name" value="Gal_Oxase/kelch_b-propeller"/>
</dbReference>
<dbReference type="GO" id="GO:0048046">
    <property type="term" value="C:apoplast"/>
    <property type="evidence" value="ECO:0007669"/>
    <property type="project" value="InterPro"/>
</dbReference>
<evidence type="ECO:0000259" key="11">
    <source>
        <dbReference type="PROSITE" id="PS51762"/>
    </source>
</evidence>
<dbReference type="InterPro" id="IPR014756">
    <property type="entry name" value="Ig_E-set"/>
</dbReference>
<dbReference type="GO" id="GO:0042546">
    <property type="term" value="P:cell wall biogenesis"/>
    <property type="evidence" value="ECO:0007669"/>
    <property type="project" value="InterPro"/>
</dbReference>
<evidence type="ECO:0000256" key="2">
    <source>
        <dbReference type="ARBA" id="ARBA00022679"/>
    </source>
</evidence>
<reference evidence="12" key="1">
    <citation type="submission" date="2022-12" db="EMBL/GenBank/DDBJ databases">
        <title>Draft genome assemblies for two species of Escallonia (Escalloniales).</title>
        <authorList>
            <person name="Chanderbali A."/>
            <person name="Dervinis C."/>
            <person name="Anghel I."/>
            <person name="Soltis D."/>
            <person name="Soltis P."/>
            <person name="Zapata F."/>
        </authorList>
    </citation>
    <scope>NUCLEOTIDE SEQUENCE</scope>
    <source>
        <strain evidence="12">UCBG92.1500</strain>
        <tissue evidence="12">Leaf</tissue>
    </source>
</reference>
<dbReference type="FunFam" id="2.60.120.200:FF:000025">
    <property type="entry name" value="Xyloglucan endotransglucosylase/hydrolase"/>
    <property type="match status" value="1"/>
</dbReference>
<keyword evidence="7" id="KW-0326">Glycosidase</keyword>
<dbReference type="AlphaFoldDB" id="A0AA88QX65"/>
<dbReference type="Proteomes" id="UP001187471">
    <property type="component" value="Unassembled WGS sequence"/>
</dbReference>
<name>A0AA88QX65_9ASTE</name>
<proteinExistence type="predicted"/>
<dbReference type="GO" id="GO:0016762">
    <property type="term" value="F:xyloglucan:xyloglucosyl transferase activity"/>
    <property type="evidence" value="ECO:0007669"/>
    <property type="project" value="UniProtKB-EC"/>
</dbReference>
<evidence type="ECO:0000256" key="1">
    <source>
        <dbReference type="ARBA" id="ARBA00012152"/>
    </source>
</evidence>
<dbReference type="Pfam" id="PF06955">
    <property type="entry name" value="XET_C"/>
    <property type="match status" value="1"/>
</dbReference>
<dbReference type="PANTHER" id="PTHR32208">
    <property type="entry name" value="SECRETED PROTEIN-RELATED"/>
    <property type="match status" value="1"/>
</dbReference>
<evidence type="ECO:0000256" key="3">
    <source>
        <dbReference type="ARBA" id="ARBA00022729"/>
    </source>
</evidence>
<dbReference type="InterPro" id="IPR009880">
    <property type="entry name" value="Glyoxal_oxidase_N"/>
</dbReference>
<keyword evidence="13" id="KW-1185">Reference proteome</keyword>
<evidence type="ECO:0000313" key="13">
    <source>
        <dbReference type="Proteomes" id="UP001187471"/>
    </source>
</evidence>
<dbReference type="SUPFAM" id="SSF50965">
    <property type="entry name" value="Galactose oxidase, central domain"/>
    <property type="match status" value="1"/>
</dbReference>
<feature type="signal peptide" evidence="10">
    <location>
        <begin position="1"/>
        <end position="20"/>
    </location>
</feature>
<keyword evidence="3 10" id="KW-0732">Signal</keyword>
<dbReference type="GO" id="GO:0071555">
    <property type="term" value="P:cell wall organization"/>
    <property type="evidence" value="ECO:0007669"/>
    <property type="project" value="UniProtKB-ARBA"/>
</dbReference>
<comment type="caution">
    <text evidence="12">The sequence shown here is derived from an EMBL/GenBank/DDBJ whole genome shotgun (WGS) entry which is preliminary data.</text>
</comment>
<dbReference type="Pfam" id="PF09118">
    <property type="entry name" value="GO-like_E_set"/>
    <property type="match status" value="1"/>
</dbReference>
<dbReference type="Gene3D" id="2.60.40.10">
    <property type="entry name" value="Immunoglobulins"/>
    <property type="match status" value="1"/>
</dbReference>
<dbReference type="SUPFAM" id="SSF81296">
    <property type="entry name" value="E set domains"/>
    <property type="match status" value="1"/>
</dbReference>
<dbReference type="PANTHER" id="PTHR32208:SF93">
    <property type="entry name" value="ALDEHYDE OXIDASE GLOX1"/>
    <property type="match status" value="1"/>
</dbReference>
<gene>
    <name evidence="12" type="ORF">RJ640_027436</name>
</gene>
<dbReference type="GO" id="GO:0004553">
    <property type="term" value="F:hydrolase activity, hydrolyzing O-glycosyl compounds"/>
    <property type="evidence" value="ECO:0007669"/>
    <property type="project" value="InterPro"/>
</dbReference>
<feature type="chain" id="PRO_5041662150" description="xyloglucan:xyloglucosyl transferase" evidence="10">
    <location>
        <begin position="21"/>
        <end position="968"/>
    </location>
</feature>
<organism evidence="12 13">
    <name type="scientific">Escallonia rubra</name>
    <dbReference type="NCBI Taxonomy" id="112253"/>
    <lineage>
        <taxon>Eukaryota</taxon>
        <taxon>Viridiplantae</taxon>
        <taxon>Streptophyta</taxon>
        <taxon>Embryophyta</taxon>
        <taxon>Tracheophyta</taxon>
        <taxon>Spermatophyta</taxon>
        <taxon>Magnoliopsida</taxon>
        <taxon>eudicotyledons</taxon>
        <taxon>Gunneridae</taxon>
        <taxon>Pentapetalae</taxon>
        <taxon>asterids</taxon>
        <taxon>campanulids</taxon>
        <taxon>Escalloniales</taxon>
        <taxon>Escalloniaceae</taxon>
        <taxon>Escallonia</taxon>
    </lineage>
</organism>
<protein>
    <recommendedName>
        <fullName evidence="1">xyloglucan:xyloglucosyl transferase</fullName>
        <ecNumber evidence="1">2.4.1.207</ecNumber>
    </recommendedName>
</protein>
<dbReference type="InterPro" id="IPR015202">
    <property type="entry name" value="GO-like_E_set"/>
</dbReference>
<dbReference type="Pfam" id="PF07250">
    <property type="entry name" value="Glyoxal_oxid_N"/>
    <property type="match status" value="1"/>
</dbReference>
<dbReference type="CDD" id="cd02176">
    <property type="entry name" value="GH16_XET"/>
    <property type="match status" value="1"/>
</dbReference>
<feature type="compositionally biased region" description="Basic and acidic residues" evidence="9">
    <location>
        <begin position="119"/>
        <end position="132"/>
    </location>
</feature>
<keyword evidence="4" id="KW-0378">Hydrolase</keyword>
<evidence type="ECO:0000256" key="6">
    <source>
        <dbReference type="ARBA" id="ARBA00023180"/>
    </source>
</evidence>
<keyword evidence="6" id="KW-0325">Glycoprotein</keyword>
<accession>A0AA88QX65</accession>
<evidence type="ECO:0000313" key="12">
    <source>
        <dbReference type="EMBL" id="KAK2970955.1"/>
    </source>
</evidence>
<evidence type="ECO:0000256" key="7">
    <source>
        <dbReference type="ARBA" id="ARBA00023295"/>
    </source>
</evidence>
<evidence type="ECO:0000256" key="10">
    <source>
        <dbReference type="SAM" id="SignalP"/>
    </source>
</evidence>